<dbReference type="AlphaFoldDB" id="A0A9D3WL78"/>
<dbReference type="Proteomes" id="UP000828251">
    <property type="component" value="Unassembled WGS sequence"/>
</dbReference>
<evidence type="ECO:0000313" key="2">
    <source>
        <dbReference type="Proteomes" id="UP000828251"/>
    </source>
</evidence>
<reference evidence="1 2" key="1">
    <citation type="journal article" date="2021" name="Plant Biotechnol. J.">
        <title>Multi-omics assisted identification of the key and species-specific regulatory components of drought-tolerant mechanisms in Gossypium stocksii.</title>
        <authorList>
            <person name="Yu D."/>
            <person name="Ke L."/>
            <person name="Zhang D."/>
            <person name="Wu Y."/>
            <person name="Sun Y."/>
            <person name="Mei J."/>
            <person name="Sun J."/>
            <person name="Sun Y."/>
        </authorList>
    </citation>
    <scope>NUCLEOTIDE SEQUENCE [LARGE SCALE GENOMIC DNA]</scope>
    <source>
        <strain evidence="2">cv. E1</strain>
        <tissue evidence="1">Leaf</tissue>
    </source>
</reference>
<comment type="caution">
    <text evidence="1">The sequence shown here is derived from an EMBL/GenBank/DDBJ whole genome shotgun (WGS) entry which is preliminary data.</text>
</comment>
<proteinExistence type="predicted"/>
<protein>
    <submittedName>
        <fullName evidence="1">Uncharacterized protein</fullName>
    </submittedName>
</protein>
<name>A0A9D3WL78_9ROSI</name>
<evidence type="ECO:0000313" key="1">
    <source>
        <dbReference type="EMBL" id="KAH1131152.1"/>
    </source>
</evidence>
<keyword evidence="2" id="KW-1185">Reference proteome</keyword>
<sequence>MVSHNPVEDKMLELSEMANTSVLLSALTLHMVLGMEVVKKTHLQKVLIYVTSGTYGFGIDDDFIEACTPNLGFM</sequence>
<accession>A0A9D3WL78</accession>
<gene>
    <name evidence="1" type="ORF">J1N35_002530</name>
</gene>
<dbReference type="EMBL" id="JAIQCV010000001">
    <property type="protein sequence ID" value="KAH1131152.1"/>
    <property type="molecule type" value="Genomic_DNA"/>
</dbReference>
<organism evidence="1 2">
    <name type="scientific">Gossypium stocksii</name>
    <dbReference type="NCBI Taxonomy" id="47602"/>
    <lineage>
        <taxon>Eukaryota</taxon>
        <taxon>Viridiplantae</taxon>
        <taxon>Streptophyta</taxon>
        <taxon>Embryophyta</taxon>
        <taxon>Tracheophyta</taxon>
        <taxon>Spermatophyta</taxon>
        <taxon>Magnoliopsida</taxon>
        <taxon>eudicotyledons</taxon>
        <taxon>Gunneridae</taxon>
        <taxon>Pentapetalae</taxon>
        <taxon>rosids</taxon>
        <taxon>malvids</taxon>
        <taxon>Malvales</taxon>
        <taxon>Malvaceae</taxon>
        <taxon>Malvoideae</taxon>
        <taxon>Gossypium</taxon>
    </lineage>
</organism>